<proteinExistence type="predicted"/>
<accession>A0ABU9DJF8</accession>
<evidence type="ECO:0000313" key="2">
    <source>
        <dbReference type="EMBL" id="MEK8128981.1"/>
    </source>
</evidence>
<dbReference type="Pfam" id="PF13274">
    <property type="entry name" value="SocA_Panacea"/>
    <property type="match status" value="1"/>
</dbReference>
<dbReference type="Proteomes" id="UP001469365">
    <property type="component" value="Unassembled WGS sequence"/>
</dbReference>
<name>A0ABU9DJF8_9BACL</name>
<sequence length="218" mass="25095">MVISATDAAKWFLQNNLDVPRNTFDGNMKLQKMLYFSQLIHLAKNGEPLFGENILAFKNGSVVEEVRQAYQYQHYELLAAARQQSVDYTPEQLETFRIAENIYGQLSAKKLSEINHMHQSWISAFENSQEGRFYNKEKSIMPLEGLLVNEVPMTKEMLNTYSNYTFSDKYEVVNGIKFYYNPEEIALTADVMALLESFNGPDSAYSVYRDETAGIVIY</sequence>
<reference evidence="2 3" key="1">
    <citation type="submission" date="2024-04" db="EMBL/GenBank/DDBJ databases">
        <title>draft genome sequnece of Paenibacillus filicis.</title>
        <authorList>
            <person name="Kim D.-U."/>
        </authorList>
    </citation>
    <scope>NUCLEOTIDE SEQUENCE [LARGE SCALE GENOMIC DNA]</scope>
    <source>
        <strain evidence="2 3">KACC14197</strain>
    </source>
</reference>
<dbReference type="EMBL" id="JBBPCC010000008">
    <property type="protein sequence ID" value="MEK8128981.1"/>
    <property type="molecule type" value="Genomic_DNA"/>
</dbReference>
<feature type="domain" description="Antitoxin SocA-like Panacea" evidence="1">
    <location>
        <begin position="30"/>
        <end position="121"/>
    </location>
</feature>
<organism evidence="2 3">
    <name type="scientific">Paenibacillus filicis</name>
    <dbReference type="NCBI Taxonomy" id="669464"/>
    <lineage>
        <taxon>Bacteria</taxon>
        <taxon>Bacillati</taxon>
        <taxon>Bacillota</taxon>
        <taxon>Bacilli</taxon>
        <taxon>Bacillales</taxon>
        <taxon>Paenibacillaceae</taxon>
        <taxon>Paenibacillus</taxon>
    </lineage>
</organism>
<protein>
    <submittedName>
        <fullName evidence="2">Type II toxin-antitoxin system antitoxin SocA domain-containing protein</fullName>
    </submittedName>
</protein>
<comment type="caution">
    <text evidence="2">The sequence shown here is derived from an EMBL/GenBank/DDBJ whole genome shotgun (WGS) entry which is preliminary data.</text>
</comment>
<keyword evidence="3" id="KW-1185">Reference proteome</keyword>
<gene>
    <name evidence="2" type="ORF">WMW72_13840</name>
</gene>
<dbReference type="RefSeq" id="WP_341416079.1">
    <property type="nucleotide sequence ID" value="NZ_JBBPCC010000008.1"/>
</dbReference>
<dbReference type="InterPro" id="IPR025272">
    <property type="entry name" value="SocA_Panacea"/>
</dbReference>
<evidence type="ECO:0000259" key="1">
    <source>
        <dbReference type="Pfam" id="PF13274"/>
    </source>
</evidence>
<evidence type="ECO:0000313" key="3">
    <source>
        <dbReference type="Proteomes" id="UP001469365"/>
    </source>
</evidence>